<comment type="caution">
    <text evidence="4">The sequence shown here is derived from an EMBL/GenBank/DDBJ whole genome shotgun (WGS) entry which is preliminary data.</text>
</comment>
<dbReference type="NCBIfam" id="TIGR01484">
    <property type="entry name" value="HAD-SF-IIB"/>
    <property type="match status" value="1"/>
</dbReference>
<dbReference type="SFLD" id="SFLDG01140">
    <property type="entry name" value="C2.B:_Phosphomannomutase_and_P"/>
    <property type="match status" value="1"/>
</dbReference>
<keyword evidence="5" id="KW-1185">Reference proteome</keyword>
<dbReference type="Proteomes" id="UP001157134">
    <property type="component" value="Unassembled WGS sequence"/>
</dbReference>
<keyword evidence="1" id="KW-0479">Metal-binding</keyword>
<dbReference type="NCBIfam" id="NF001218">
    <property type="entry name" value="PRK00192.1-5"/>
    <property type="match status" value="1"/>
</dbReference>
<organism evidence="4 5">
    <name type="scientific">Thalassotalea loyana</name>
    <dbReference type="NCBI Taxonomy" id="280483"/>
    <lineage>
        <taxon>Bacteria</taxon>
        <taxon>Pseudomonadati</taxon>
        <taxon>Pseudomonadota</taxon>
        <taxon>Gammaproteobacteria</taxon>
        <taxon>Alteromonadales</taxon>
        <taxon>Colwelliaceae</taxon>
        <taxon>Thalassotalea</taxon>
    </lineage>
</organism>
<evidence type="ECO:0000313" key="5">
    <source>
        <dbReference type="Proteomes" id="UP001157134"/>
    </source>
</evidence>
<dbReference type="EMBL" id="BSSV01000001">
    <property type="protein sequence ID" value="GLX83917.1"/>
    <property type="molecule type" value="Genomic_DNA"/>
</dbReference>
<reference evidence="4 5" key="1">
    <citation type="submission" date="2023-03" db="EMBL/GenBank/DDBJ databases">
        <title>Thalassotalea loyana LMG 22536T draft genome sequence.</title>
        <authorList>
            <person name="Sawabe T."/>
        </authorList>
    </citation>
    <scope>NUCLEOTIDE SEQUENCE [LARGE SCALE GENOMIC DNA]</scope>
    <source>
        <strain evidence="4 5">LMG 22536</strain>
    </source>
</reference>
<sequence>MSNKPSYLIFTDLDGTLLDHFSYSHAPADQLIPVLQHAGIPIIINTSKTFAEVTDLQSKLGIQAPFIVENGAAVFLPKSLFIDCPKECHSYQNYWMKTFSQPRETWIELLKAQGAIYSDQFQGFSELSAKTIANLTGLALEDAEKANQRMFNEPVLWHDNEDKADEFISHIKAHGANVLRGGRFIHVGDFTDKGRALEWLASLYHTDKSQQQTTIALGDGDNDTAMLEAAHLSVQVRSPVHSFPTLNNASFIYQTQGYGPQGWVEAITFLTQDILNPDNTTIMLEERKYG</sequence>
<protein>
    <submittedName>
        <fullName evidence="4">Mannosyl-3-phosphoglycerate phosphatase</fullName>
    </submittedName>
</protein>
<dbReference type="Gene3D" id="3.30.980.20">
    <property type="entry name" value="Putative mannosyl-3-phosphoglycerate phosphatase, domain 2"/>
    <property type="match status" value="1"/>
</dbReference>
<evidence type="ECO:0000256" key="2">
    <source>
        <dbReference type="ARBA" id="ARBA00022801"/>
    </source>
</evidence>
<dbReference type="InterPro" id="IPR023214">
    <property type="entry name" value="HAD_sf"/>
</dbReference>
<dbReference type="InterPro" id="IPR036412">
    <property type="entry name" value="HAD-like_sf"/>
</dbReference>
<dbReference type="Gene3D" id="3.40.50.1000">
    <property type="entry name" value="HAD superfamily/HAD-like"/>
    <property type="match status" value="1"/>
</dbReference>
<dbReference type="InterPro" id="IPR006379">
    <property type="entry name" value="HAD-SF_hydro_IIB"/>
</dbReference>
<evidence type="ECO:0000256" key="1">
    <source>
        <dbReference type="ARBA" id="ARBA00022723"/>
    </source>
</evidence>
<dbReference type="SFLD" id="SFLDS00003">
    <property type="entry name" value="Haloacid_Dehalogenase"/>
    <property type="match status" value="1"/>
</dbReference>
<gene>
    <name evidence="4" type="primary">yedP</name>
    <name evidence="4" type="ORF">tloyanaT_01690</name>
</gene>
<dbReference type="NCBIfam" id="TIGR01486">
    <property type="entry name" value="HAD-SF-IIB-MPGP"/>
    <property type="match status" value="1"/>
</dbReference>
<accession>A0ABQ6H8E4</accession>
<dbReference type="RefSeq" id="WP_284295463.1">
    <property type="nucleotide sequence ID" value="NZ_BSSV01000001.1"/>
</dbReference>
<dbReference type="PANTHER" id="PTHR10000:SF8">
    <property type="entry name" value="HAD SUPERFAMILY HYDROLASE-LIKE, TYPE 3"/>
    <property type="match status" value="1"/>
</dbReference>
<name>A0ABQ6H8E4_9GAMM</name>
<keyword evidence="2" id="KW-0378">Hydrolase</keyword>
<evidence type="ECO:0000313" key="4">
    <source>
        <dbReference type="EMBL" id="GLX83917.1"/>
    </source>
</evidence>
<proteinExistence type="predicted"/>
<dbReference type="SUPFAM" id="SSF56784">
    <property type="entry name" value="HAD-like"/>
    <property type="match status" value="1"/>
</dbReference>
<dbReference type="SFLD" id="SFLDG01142">
    <property type="entry name" value="C2.B.2:_Mannosyl-3-phosphoglyc"/>
    <property type="match status" value="1"/>
</dbReference>
<evidence type="ECO:0000256" key="3">
    <source>
        <dbReference type="ARBA" id="ARBA00022842"/>
    </source>
</evidence>
<keyword evidence="3" id="KW-0460">Magnesium</keyword>
<dbReference type="InterPro" id="IPR006381">
    <property type="entry name" value="HAD-SF-IIB-MPGP"/>
</dbReference>
<dbReference type="Pfam" id="PF08282">
    <property type="entry name" value="Hydrolase_3"/>
    <property type="match status" value="1"/>
</dbReference>
<dbReference type="PANTHER" id="PTHR10000">
    <property type="entry name" value="PHOSPHOSERINE PHOSPHATASE"/>
    <property type="match status" value="1"/>
</dbReference>